<feature type="domain" description="Peptidase S54 rhomboid" evidence="6">
    <location>
        <begin position="61"/>
        <end position="180"/>
    </location>
</feature>
<dbReference type="InterPro" id="IPR035952">
    <property type="entry name" value="Rhomboid-like_sf"/>
</dbReference>
<evidence type="ECO:0000256" key="5">
    <source>
        <dbReference type="SAM" id="Phobius"/>
    </source>
</evidence>
<dbReference type="SUPFAM" id="SSF144091">
    <property type="entry name" value="Rhomboid-like"/>
    <property type="match status" value="1"/>
</dbReference>
<evidence type="ECO:0000256" key="3">
    <source>
        <dbReference type="ARBA" id="ARBA00022989"/>
    </source>
</evidence>
<dbReference type="Gene3D" id="1.20.1540.10">
    <property type="entry name" value="Rhomboid-like"/>
    <property type="match status" value="1"/>
</dbReference>
<dbReference type="Pfam" id="PF01694">
    <property type="entry name" value="Rhomboid"/>
    <property type="match status" value="1"/>
</dbReference>
<keyword evidence="8" id="KW-1185">Reference proteome</keyword>
<dbReference type="AlphaFoldDB" id="A0A401V4U9"/>
<feature type="transmembrane region" description="Helical" evidence="5">
    <location>
        <begin position="25"/>
        <end position="47"/>
    </location>
</feature>
<name>A0A401V4U9_9CELL</name>
<comment type="caution">
    <text evidence="7">The sequence shown here is derived from an EMBL/GenBank/DDBJ whole genome shotgun (WGS) entry which is preliminary data.</text>
</comment>
<evidence type="ECO:0000256" key="4">
    <source>
        <dbReference type="ARBA" id="ARBA00023136"/>
    </source>
</evidence>
<dbReference type="Proteomes" id="UP000288246">
    <property type="component" value="Unassembled WGS sequence"/>
</dbReference>
<evidence type="ECO:0000256" key="1">
    <source>
        <dbReference type="ARBA" id="ARBA00004141"/>
    </source>
</evidence>
<evidence type="ECO:0000313" key="8">
    <source>
        <dbReference type="Proteomes" id="UP000288246"/>
    </source>
</evidence>
<accession>A0A401V4U9</accession>
<dbReference type="GO" id="GO:0004252">
    <property type="term" value="F:serine-type endopeptidase activity"/>
    <property type="evidence" value="ECO:0007669"/>
    <property type="project" value="InterPro"/>
</dbReference>
<reference evidence="7 8" key="1">
    <citation type="submission" date="2018-11" db="EMBL/GenBank/DDBJ databases">
        <title>Draft genome sequence of Cellulomonas takizawaensis strain TKZ-21.</title>
        <authorList>
            <person name="Yamamura H."/>
            <person name="Hayashi T."/>
            <person name="Hamada M."/>
            <person name="Serisawa Y."/>
            <person name="Matsuyama K."/>
            <person name="Nakagawa Y."/>
            <person name="Otoguro M."/>
            <person name="Yanagida F."/>
            <person name="Hayakawa M."/>
        </authorList>
    </citation>
    <scope>NUCLEOTIDE SEQUENCE [LARGE SCALE GENOMIC DNA]</scope>
    <source>
        <strain evidence="7 8">TKZ-21</strain>
    </source>
</reference>
<comment type="subcellular location">
    <subcellularLocation>
        <location evidence="1">Membrane</location>
        <topology evidence="1">Multi-pass membrane protein</topology>
    </subcellularLocation>
</comment>
<evidence type="ECO:0000313" key="7">
    <source>
        <dbReference type="EMBL" id="GCD21927.1"/>
    </source>
</evidence>
<evidence type="ECO:0000256" key="2">
    <source>
        <dbReference type="ARBA" id="ARBA00022692"/>
    </source>
</evidence>
<gene>
    <name evidence="7" type="ORF">CTKZ_34890</name>
</gene>
<feature type="transmembrane region" description="Helical" evidence="5">
    <location>
        <begin position="200"/>
        <end position="216"/>
    </location>
</feature>
<proteinExistence type="predicted"/>
<sequence>MTLPPADPADPRLTAERAWGARRPWATLVTAVLVAVLGVVGLLVPAVHDALTRDPSLVADGEWWRLGSSMLVQTWWGQYAFNLAGLVLVGWAVERRWGTGWWLAAAGGGGLMAAVVLTVANPSLVEAGTSDAVGGLVGLLLVRAWRERAAPPLLPFVYAAFWVPYVLLTGIGPGYLVAGPVASVVVALLVADLRHRGGRVALPAAAALAGAVAVTLTVALDGHGLGLAVGALLGAVPWRQTRRETRREGVSKNVRAVRRGE</sequence>
<dbReference type="OrthoDB" id="3390953at2"/>
<protein>
    <recommendedName>
        <fullName evidence="6">Peptidase S54 rhomboid domain-containing protein</fullName>
    </recommendedName>
</protein>
<feature type="transmembrane region" description="Helical" evidence="5">
    <location>
        <begin position="75"/>
        <end position="93"/>
    </location>
</feature>
<feature type="transmembrane region" description="Helical" evidence="5">
    <location>
        <begin position="100"/>
        <end position="118"/>
    </location>
</feature>
<organism evidence="7 8">
    <name type="scientific">Cellulomonas algicola</name>
    <dbReference type="NCBI Taxonomy" id="2071633"/>
    <lineage>
        <taxon>Bacteria</taxon>
        <taxon>Bacillati</taxon>
        <taxon>Actinomycetota</taxon>
        <taxon>Actinomycetes</taxon>
        <taxon>Micrococcales</taxon>
        <taxon>Cellulomonadaceae</taxon>
        <taxon>Cellulomonas</taxon>
    </lineage>
</organism>
<dbReference type="EMBL" id="BHYL01000378">
    <property type="protein sequence ID" value="GCD21927.1"/>
    <property type="molecule type" value="Genomic_DNA"/>
</dbReference>
<dbReference type="InterPro" id="IPR022764">
    <property type="entry name" value="Peptidase_S54_rhomboid_dom"/>
</dbReference>
<keyword evidence="3 5" id="KW-1133">Transmembrane helix</keyword>
<dbReference type="RefSeq" id="WP_124344462.1">
    <property type="nucleotide sequence ID" value="NZ_BHYL01000378.1"/>
</dbReference>
<feature type="transmembrane region" description="Helical" evidence="5">
    <location>
        <begin position="174"/>
        <end position="193"/>
    </location>
</feature>
<keyword evidence="2 5" id="KW-0812">Transmembrane</keyword>
<evidence type="ECO:0000259" key="6">
    <source>
        <dbReference type="Pfam" id="PF01694"/>
    </source>
</evidence>
<dbReference type="GO" id="GO:0016020">
    <property type="term" value="C:membrane"/>
    <property type="evidence" value="ECO:0007669"/>
    <property type="project" value="UniProtKB-SubCell"/>
</dbReference>
<keyword evidence="4 5" id="KW-0472">Membrane</keyword>